<dbReference type="RefSeq" id="WP_039425158.1">
    <property type="nucleotide sequence ID" value="NZ_CP046791.1"/>
</dbReference>
<dbReference type="Proteomes" id="UP000029994">
    <property type="component" value="Unassembled WGS sequence"/>
</dbReference>
<evidence type="ECO:0000313" key="4">
    <source>
        <dbReference type="Proteomes" id="UP000029994"/>
    </source>
</evidence>
<keyword evidence="3" id="KW-0449">Lipoprotein</keyword>
<organism evidence="3 4">
    <name type="scientific">Vibrio navarrensis</name>
    <dbReference type="NCBI Taxonomy" id="29495"/>
    <lineage>
        <taxon>Bacteria</taxon>
        <taxon>Pseudomonadati</taxon>
        <taxon>Pseudomonadota</taxon>
        <taxon>Gammaproteobacteria</taxon>
        <taxon>Vibrionales</taxon>
        <taxon>Vibrionaceae</taxon>
        <taxon>Vibrio</taxon>
    </lineage>
</organism>
<dbReference type="STRING" id="29495.EA26_05820"/>
<reference evidence="2" key="2">
    <citation type="submission" date="2023-10" db="EMBL/GenBank/DDBJ databases">
        <authorList>
            <consortium name="PulseNet: The National Subtyping Network for Foodborne Disease Surveillance"/>
        </authorList>
    </citation>
    <scope>NUCLEOTIDE SEQUENCE</scope>
    <source>
        <strain evidence="2">PNUSAV004886</strain>
    </source>
</reference>
<accession>A0A099LU88</accession>
<dbReference type="eggNOG" id="COG5633">
    <property type="taxonomic scope" value="Bacteria"/>
</dbReference>
<dbReference type="Pfam" id="PF07233">
    <property type="entry name" value="DUF1425"/>
    <property type="match status" value="1"/>
</dbReference>
<feature type="chain" id="PRO_5001950726" evidence="1">
    <location>
        <begin position="19"/>
        <end position="129"/>
    </location>
</feature>
<dbReference type="InterPro" id="IPR038483">
    <property type="entry name" value="YcfL-like_sf"/>
</dbReference>
<dbReference type="Gene3D" id="2.60.40.3230">
    <property type="match status" value="1"/>
</dbReference>
<dbReference type="CDD" id="cd09030">
    <property type="entry name" value="DUF1425"/>
    <property type="match status" value="1"/>
</dbReference>
<dbReference type="InterPro" id="IPR010824">
    <property type="entry name" value="DUF1425"/>
</dbReference>
<comment type="caution">
    <text evidence="3">The sequence shown here is derived from an EMBL/GenBank/DDBJ whole genome shotgun (WGS) entry which is preliminary data.</text>
</comment>
<evidence type="ECO:0000313" key="3">
    <source>
        <dbReference type="EMBL" id="KGK10842.1"/>
    </source>
</evidence>
<dbReference type="AlphaFoldDB" id="A0A099LU88"/>
<name>A0A099LU88_9VIBR</name>
<feature type="signal peptide" evidence="1">
    <location>
        <begin position="1"/>
        <end position="18"/>
    </location>
</feature>
<protein>
    <submittedName>
        <fullName evidence="2">YcfL family protein</fullName>
    </submittedName>
    <submittedName>
        <fullName evidence="3">YcfL protein: an outer membrane lipoprotein that is part of a salvage cluster</fullName>
    </submittedName>
</protein>
<dbReference type="EMBL" id="JMCG01000001">
    <property type="protein sequence ID" value="KGK10842.1"/>
    <property type="molecule type" value="Genomic_DNA"/>
</dbReference>
<keyword evidence="1" id="KW-0732">Signal</keyword>
<reference evidence="3 4" key="1">
    <citation type="submission" date="2014-04" db="EMBL/GenBank/DDBJ databases">
        <title>Genome sequencing of Vibrio navarrensis strains.</title>
        <authorList>
            <person name="Gladney L.M."/>
            <person name="Katz L.S."/>
            <person name="Marino-Ramirez L."/>
            <person name="Jordan I.K."/>
        </authorList>
    </citation>
    <scope>NUCLEOTIDE SEQUENCE [LARGE SCALE GENOMIC DNA]</scope>
    <source>
        <strain evidence="3 4">ATCC 51183</strain>
    </source>
</reference>
<gene>
    <name evidence="3" type="ORF">EA26_05820</name>
    <name evidence="2" type="ORF">RZY48_002213</name>
</gene>
<sequence>MKVWLIPALVLLALTGCAENTAGMRVDGETQHVFFHDNVLGNRLLIDDISTVPADDRVRGVVRLTSNYKGDQSILYRFSWYDANGLEVNSKPGPWRQAIVRGFESITLSEVTVNPNGTQYRVQIRANND</sequence>
<dbReference type="Proteomes" id="UP001253463">
    <property type="component" value="Unassembled WGS sequence"/>
</dbReference>
<dbReference type="EMBL" id="ABNSCA010000004">
    <property type="protein sequence ID" value="ELN6932814.1"/>
    <property type="molecule type" value="Genomic_DNA"/>
</dbReference>
<evidence type="ECO:0000313" key="2">
    <source>
        <dbReference type="EMBL" id="ELN6932814.1"/>
    </source>
</evidence>
<keyword evidence="4" id="KW-1185">Reference proteome</keyword>
<evidence type="ECO:0000256" key="1">
    <source>
        <dbReference type="SAM" id="SignalP"/>
    </source>
</evidence>
<proteinExistence type="predicted"/>
<dbReference type="GeneID" id="43682715"/>
<dbReference type="PROSITE" id="PS51257">
    <property type="entry name" value="PROKAR_LIPOPROTEIN"/>
    <property type="match status" value="1"/>
</dbReference>